<accession>A0AAN9Y7B7</accession>
<dbReference type="GO" id="GO:0003677">
    <property type="term" value="F:DNA binding"/>
    <property type="evidence" value="ECO:0007669"/>
    <property type="project" value="InterPro"/>
</dbReference>
<dbReference type="Pfam" id="PF01754">
    <property type="entry name" value="zf-A20"/>
    <property type="match status" value="1"/>
</dbReference>
<sequence>MNVLKKASLRIEEADLKCNKLGCTYYGTPQCEGFCSKCYREHLQVKQLVNPTIHTAPAQSSQSSYKSLFSNFERKKQQQQQSQKNIKLLKFGSFRKNIEKTDDLHLDLMQAFSFSDSSNELLRLRETAQLIFCETDQNVETDTNKCVHKYLRKMYADVDAANKFKLSIDDLSMKTQNFYQAFSKHMDTNKIYADLRPEQKERILEYVEKLCMTLLHQVLFCPLFTNDEEMDLAIQKRIRQLNWVNASHLDCHIDEMNPSARDLAFIAMLELTNMDSIKTPPDKLSCIVKCCKSIFKLLQQTGGGPASADEFLPLLIFVVLKANPARLKSNIHYITRFCNAYRLMTGEDGYYFTNLCCAVSFIENLTAESLNMPADEFENYMNGDVVSTSTWESALVICENMQLMCEHLSMLANFNERHDKLFNEAEELKLQMLHFKEEVKQQVHDIIEKYPLEPKRNPRMCGENSISDVVHVTQTESSESSFLFNFSDKPSSSKNKTEDLISFSSPNKVCPPTPIPKHLQSNSSLCSLGGEFDLSDHSTDNSQTDDLISFTSNDFSIEHNDETVARRLENDEAETKKCENETAPTEPAVKVNSVPEYRGFSSQGSNIPSIPCDTGSTLLANVQSPHIKNSYFPLPYG</sequence>
<dbReference type="PROSITE" id="PS51036">
    <property type="entry name" value="ZF_A20"/>
    <property type="match status" value="1"/>
</dbReference>
<dbReference type="Gene3D" id="1.20.1050.80">
    <property type="entry name" value="VPS9 domain"/>
    <property type="match status" value="1"/>
</dbReference>
<feature type="domain" description="VPS9" evidence="6">
    <location>
        <begin position="228"/>
        <end position="371"/>
    </location>
</feature>
<evidence type="ECO:0000256" key="2">
    <source>
        <dbReference type="ARBA" id="ARBA00022771"/>
    </source>
</evidence>
<keyword evidence="3" id="KW-0862">Zinc</keyword>
<dbReference type="InterPro" id="IPR037191">
    <property type="entry name" value="VPS9_dom_sf"/>
</dbReference>
<dbReference type="GO" id="GO:0005085">
    <property type="term" value="F:guanyl-nucleotide exchange factor activity"/>
    <property type="evidence" value="ECO:0007669"/>
    <property type="project" value="InterPro"/>
</dbReference>
<dbReference type="Proteomes" id="UP001367676">
    <property type="component" value="Unassembled WGS sequence"/>
</dbReference>
<dbReference type="GO" id="GO:0005829">
    <property type="term" value="C:cytosol"/>
    <property type="evidence" value="ECO:0007669"/>
    <property type="project" value="TreeGrafter"/>
</dbReference>
<evidence type="ECO:0000313" key="8">
    <source>
        <dbReference type="Proteomes" id="UP001367676"/>
    </source>
</evidence>
<comment type="caution">
    <text evidence="7">The sequence shown here is derived from an EMBL/GenBank/DDBJ whole genome shotgun (WGS) entry which is preliminary data.</text>
</comment>
<protein>
    <recommendedName>
        <fullName evidence="9">Rab5 GDP/GTP exchange factor</fullName>
    </recommendedName>
</protein>
<proteinExistence type="predicted"/>
<feature type="coiled-coil region" evidence="4">
    <location>
        <begin position="411"/>
        <end position="438"/>
    </location>
</feature>
<keyword evidence="4" id="KW-0175">Coiled coil</keyword>
<dbReference type="GO" id="GO:0016192">
    <property type="term" value="P:vesicle-mediated transport"/>
    <property type="evidence" value="ECO:0007669"/>
    <property type="project" value="InterPro"/>
</dbReference>
<gene>
    <name evidence="7" type="ORF">V9T40_010086</name>
</gene>
<feature type="domain" description="A20-type" evidence="5">
    <location>
        <begin position="12"/>
        <end position="47"/>
    </location>
</feature>
<reference evidence="7 8" key="1">
    <citation type="submission" date="2024-03" db="EMBL/GenBank/DDBJ databases">
        <title>Adaptation during the transition from Ophiocordyceps entomopathogen to insect associate is accompanied by gene loss and intensified selection.</title>
        <authorList>
            <person name="Ward C.M."/>
            <person name="Onetto C.A."/>
            <person name="Borneman A.R."/>
        </authorList>
    </citation>
    <scope>NUCLEOTIDE SEQUENCE [LARGE SCALE GENOMIC DNA]</scope>
    <source>
        <strain evidence="7">AWRI1</strain>
        <tissue evidence="7">Single Adult Female</tissue>
    </source>
</reference>
<dbReference type="AlphaFoldDB" id="A0AAN9Y7B7"/>
<dbReference type="GO" id="GO:0031267">
    <property type="term" value="F:small GTPase binding"/>
    <property type="evidence" value="ECO:0007669"/>
    <property type="project" value="TreeGrafter"/>
</dbReference>
<evidence type="ECO:0000256" key="1">
    <source>
        <dbReference type="ARBA" id="ARBA00022723"/>
    </source>
</evidence>
<dbReference type="SUPFAM" id="SSF109993">
    <property type="entry name" value="VPS9 domain"/>
    <property type="match status" value="1"/>
</dbReference>
<evidence type="ECO:0008006" key="9">
    <source>
        <dbReference type="Google" id="ProtNLM"/>
    </source>
</evidence>
<evidence type="ECO:0000256" key="3">
    <source>
        <dbReference type="ARBA" id="ARBA00022833"/>
    </source>
</evidence>
<organism evidence="7 8">
    <name type="scientific">Parthenolecanium corni</name>
    <dbReference type="NCBI Taxonomy" id="536013"/>
    <lineage>
        <taxon>Eukaryota</taxon>
        <taxon>Metazoa</taxon>
        <taxon>Ecdysozoa</taxon>
        <taxon>Arthropoda</taxon>
        <taxon>Hexapoda</taxon>
        <taxon>Insecta</taxon>
        <taxon>Pterygota</taxon>
        <taxon>Neoptera</taxon>
        <taxon>Paraneoptera</taxon>
        <taxon>Hemiptera</taxon>
        <taxon>Sternorrhyncha</taxon>
        <taxon>Coccoidea</taxon>
        <taxon>Coccidae</taxon>
        <taxon>Parthenolecanium</taxon>
    </lineage>
</organism>
<evidence type="ECO:0000259" key="6">
    <source>
        <dbReference type="PROSITE" id="PS51205"/>
    </source>
</evidence>
<dbReference type="InterPro" id="IPR003123">
    <property type="entry name" value="VPS9"/>
</dbReference>
<dbReference type="InterPro" id="IPR045046">
    <property type="entry name" value="Vps9-like"/>
</dbReference>
<keyword evidence="8" id="KW-1185">Reference proteome</keyword>
<dbReference type="Gene3D" id="4.10.240.30">
    <property type="match status" value="1"/>
</dbReference>
<evidence type="ECO:0000259" key="5">
    <source>
        <dbReference type="PROSITE" id="PS51036"/>
    </source>
</evidence>
<dbReference type="GO" id="GO:0030139">
    <property type="term" value="C:endocytic vesicle"/>
    <property type="evidence" value="ECO:0007669"/>
    <property type="project" value="TreeGrafter"/>
</dbReference>
<name>A0AAN9Y7B7_9HEMI</name>
<keyword evidence="2" id="KW-0863">Zinc-finger</keyword>
<dbReference type="Pfam" id="PF18151">
    <property type="entry name" value="DUF5601"/>
    <property type="match status" value="1"/>
</dbReference>
<dbReference type="PANTHER" id="PTHR23101">
    <property type="entry name" value="RAB GDP/GTP EXCHANGE FACTOR"/>
    <property type="match status" value="1"/>
</dbReference>
<dbReference type="EMBL" id="JBBCAQ010000017">
    <property type="protein sequence ID" value="KAK7597861.1"/>
    <property type="molecule type" value="Genomic_DNA"/>
</dbReference>
<dbReference type="GO" id="GO:0008270">
    <property type="term" value="F:zinc ion binding"/>
    <property type="evidence" value="ECO:0007669"/>
    <property type="project" value="UniProtKB-KW"/>
</dbReference>
<dbReference type="SUPFAM" id="SSF57716">
    <property type="entry name" value="Glucocorticoid receptor-like (DNA-binding domain)"/>
    <property type="match status" value="1"/>
</dbReference>
<dbReference type="InterPro" id="IPR002653">
    <property type="entry name" value="Znf_A20"/>
</dbReference>
<evidence type="ECO:0000256" key="4">
    <source>
        <dbReference type="SAM" id="Coils"/>
    </source>
</evidence>
<dbReference type="SMART" id="SM00259">
    <property type="entry name" value="ZnF_A20"/>
    <property type="match status" value="1"/>
</dbReference>
<dbReference type="SMART" id="SM00167">
    <property type="entry name" value="VPS9"/>
    <property type="match status" value="1"/>
</dbReference>
<dbReference type="InterPro" id="IPR041545">
    <property type="entry name" value="DUF5601"/>
</dbReference>
<dbReference type="PROSITE" id="PS51205">
    <property type="entry name" value="VPS9"/>
    <property type="match status" value="1"/>
</dbReference>
<evidence type="ECO:0000313" key="7">
    <source>
        <dbReference type="EMBL" id="KAK7597861.1"/>
    </source>
</evidence>
<dbReference type="PANTHER" id="PTHR23101:SF122">
    <property type="entry name" value="RABAPTIN-5-ASSOCIATED EXCHANGE FACTOR FOR RAB5"/>
    <property type="match status" value="1"/>
</dbReference>
<keyword evidence="1" id="KW-0479">Metal-binding</keyword>
<dbReference type="Gene3D" id="1.10.246.120">
    <property type="match status" value="1"/>
</dbReference>
<dbReference type="Pfam" id="PF02204">
    <property type="entry name" value="VPS9"/>
    <property type="match status" value="1"/>
</dbReference>